<dbReference type="InterPro" id="IPR004911">
    <property type="entry name" value="Interferon-induced_GILT"/>
</dbReference>
<dbReference type="GO" id="GO:0005549">
    <property type="term" value="F:odorant binding"/>
    <property type="evidence" value="ECO:0007669"/>
    <property type="project" value="InterPro"/>
</dbReference>
<evidence type="ECO:0000256" key="3">
    <source>
        <dbReference type="ARBA" id="ARBA00008098"/>
    </source>
</evidence>
<organism evidence="6 7">
    <name type="scientific">Papilio machaon</name>
    <name type="common">Old World swallowtail butterfly</name>
    <dbReference type="NCBI Taxonomy" id="76193"/>
    <lineage>
        <taxon>Eukaryota</taxon>
        <taxon>Metazoa</taxon>
        <taxon>Ecdysozoa</taxon>
        <taxon>Arthropoda</taxon>
        <taxon>Hexapoda</taxon>
        <taxon>Insecta</taxon>
        <taxon>Pterygota</taxon>
        <taxon>Neoptera</taxon>
        <taxon>Endopterygota</taxon>
        <taxon>Lepidoptera</taxon>
        <taxon>Glossata</taxon>
        <taxon>Ditrysia</taxon>
        <taxon>Papilionoidea</taxon>
        <taxon>Papilionidae</taxon>
        <taxon>Papilioninae</taxon>
        <taxon>Papilio</taxon>
    </lineage>
</organism>
<comment type="similarity">
    <text evidence="2">Belongs to the GILT family.</text>
</comment>
<evidence type="ECO:0000256" key="4">
    <source>
        <dbReference type="ARBA" id="ARBA00022525"/>
    </source>
</evidence>
<protein>
    <submittedName>
        <fullName evidence="6">Gamma-interferon-inducible lysosomal thiol reductase</fullName>
    </submittedName>
</protein>
<dbReference type="PANTHER" id="PTHR13234">
    <property type="entry name" value="GAMMA-INTERFERON INDUCIBLE LYSOSOMAL THIOL REDUCTASE GILT"/>
    <property type="match status" value="1"/>
</dbReference>
<dbReference type="SUPFAM" id="SSF47565">
    <property type="entry name" value="Insect pheromone/odorant-binding proteins"/>
    <property type="match status" value="1"/>
</dbReference>
<dbReference type="GO" id="GO:0016671">
    <property type="term" value="F:oxidoreductase activity, acting on a sulfur group of donors, disulfide as acceptor"/>
    <property type="evidence" value="ECO:0007669"/>
    <property type="project" value="InterPro"/>
</dbReference>
<comment type="similarity">
    <text evidence="3">Belongs to the PBP/GOBP family.</text>
</comment>
<dbReference type="InParanoid" id="A0A194RGJ7"/>
<dbReference type="InterPro" id="IPR006170">
    <property type="entry name" value="PBP/GOBP"/>
</dbReference>
<gene>
    <name evidence="6" type="ORF">RR48_10311</name>
</gene>
<dbReference type="STRING" id="76193.A0A194RGJ7"/>
<dbReference type="Pfam" id="PF01395">
    <property type="entry name" value="PBP_GOBP"/>
    <property type="match status" value="1"/>
</dbReference>
<evidence type="ECO:0000256" key="5">
    <source>
        <dbReference type="ARBA" id="ARBA00023180"/>
    </source>
</evidence>
<dbReference type="SMART" id="SM00708">
    <property type="entry name" value="PhBP"/>
    <property type="match status" value="1"/>
</dbReference>
<dbReference type="FunFam" id="1.10.238.20:FF:000001">
    <property type="entry name" value="General odorant-binding protein lush"/>
    <property type="match status" value="1"/>
</dbReference>
<keyword evidence="7" id="KW-1185">Reference proteome</keyword>
<reference evidence="6 7" key="1">
    <citation type="journal article" date="2015" name="Nat. Commun.">
        <title>Outbred genome sequencing and CRISPR/Cas9 gene editing in butterflies.</title>
        <authorList>
            <person name="Li X."/>
            <person name="Fan D."/>
            <person name="Zhang W."/>
            <person name="Liu G."/>
            <person name="Zhang L."/>
            <person name="Zhao L."/>
            <person name="Fang X."/>
            <person name="Chen L."/>
            <person name="Dong Y."/>
            <person name="Chen Y."/>
            <person name="Ding Y."/>
            <person name="Zhao R."/>
            <person name="Feng M."/>
            <person name="Zhu Y."/>
            <person name="Feng Y."/>
            <person name="Jiang X."/>
            <person name="Zhu D."/>
            <person name="Xiang H."/>
            <person name="Feng X."/>
            <person name="Li S."/>
            <person name="Wang J."/>
            <person name="Zhang G."/>
            <person name="Kronforst M.R."/>
            <person name="Wang W."/>
        </authorList>
    </citation>
    <scope>NUCLEOTIDE SEQUENCE [LARGE SCALE GENOMIC DNA]</scope>
    <source>
        <strain evidence="6">Ya'a_city_454_Pm</strain>
        <tissue evidence="6">Whole body</tissue>
    </source>
</reference>
<keyword evidence="4" id="KW-0964">Secreted</keyword>
<evidence type="ECO:0000256" key="2">
    <source>
        <dbReference type="ARBA" id="ARBA00005679"/>
    </source>
</evidence>
<accession>A0A194RGJ7</accession>
<sequence>MRLIPNEKPTPQLTGADIVALEDGSFNKHKQDKVKVRVYYEALCPDSKHFFIKHLWPVTDKLSEFLDVALVPYGKASTKEENGKYYFMCQHGEEECYANTIHSCSIDTLANMTLSVRFTECMITDNMDADKALERCSQQMNVDPEPINKCASSEHGAALLKKHGDDTDIIKPTFIPTITLNGSRGNQGAILKNFLLEELSDEIKEIIQHVHNECVAKTGVAEEDITNCENGIFKEDTKLKRYMYCLLEEASLIDDDGNVDYDMMVSLIPDQYFDRVHKMIFSCKHLDTPDKDKYQRVFDVHKCSYEKDPNEVVRKLAADVAIWRQAAVMTSTVGRGGGGWTAQLLRRHYEVLRKVLVACREAECGPRDDRTFRKLYGTGNLIDDNF</sequence>
<proteinExistence type="inferred from homology"/>
<dbReference type="AlphaFoldDB" id="A0A194RGJ7"/>
<evidence type="ECO:0000256" key="1">
    <source>
        <dbReference type="ARBA" id="ARBA00004613"/>
    </source>
</evidence>
<dbReference type="Pfam" id="PF03227">
    <property type="entry name" value="GILT"/>
    <property type="match status" value="1"/>
</dbReference>
<dbReference type="Proteomes" id="UP000053240">
    <property type="component" value="Unassembled WGS sequence"/>
</dbReference>
<dbReference type="InterPro" id="IPR036728">
    <property type="entry name" value="PBP_GOBP_sf"/>
</dbReference>
<dbReference type="GO" id="GO:0007608">
    <property type="term" value="P:sensory perception of smell"/>
    <property type="evidence" value="ECO:0007669"/>
    <property type="project" value="UniProtKB-ARBA"/>
</dbReference>
<keyword evidence="5" id="KW-0325">Glycoprotein</keyword>
<evidence type="ECO:0000313" key="7">
    <source>
        <dbReference type="Proteomes" id="UP000053240"/>
    </source>
</evidence>
<dbReference type="EMBL" id="KQ460207">
    <property type="protein sequence ID" value="KPJ16712.1"/>
    <property type="molecule type" value="Genomic_DNA"/>
</dbReference>
<dbReference type="PANTHER" id="PTHR13234:SF71">
    <property type="entry name" value="GAMMA-INTERFERON-INDUCIBLE LYSOSOMAL THIOL REDUCTASE-LIKE PROTEIN"/>
    <property type="match status" value="1"/>
</dbReference>
<evidence type="ECO:0000313" key="6">
    <source>
        <dbReference type="EMBL" id="KPJ16712.1"/>
    </source>
</evidence>
<dbReference type="Gene3D" id="1.10.238.20">
    <property type="entry name" value="Pheromone/general odorant binding protein domain"/>
    <property type="match status" value="1"/>
</dbReference>
<comment type="subcellular location">
    <subcellularLocation>
        <location evidence="1">Secreted</location>
    </subcellularLocation>
</comment>
<name>A0A194RGJ7_PAPMA</name>
<dbReference type="CDD" id="cd23992">
    <property type="entry name" value="PBP_GOBP"/>
    <property type="match status" value="1"/>
</dbReference>
<dbReference type="GO" id="GO:0005576">
    <property type="term" value="C:extracellular region"/>
    <property type="evidence" value="ECO:0007669"/>
    <property type="project" value="UniProtKB-SubCell"/>
</dbReference>